<organism evidence="2 3">
    <name type="scientific">Mycena belliarum</name>
    <dbReference type="NCBI Taxonomy" id="1033014"/>
    <lineage>
        <taxon>Eukaryota</taxon>
        <taxon>Fungi</taxon>
        <taxon>Dikarya</taxon>
        <taxon>Basidiomycota</taxon>
        <taxon>Agaricomycotina</taxon>
        <taxon>Agaricomycetes</taxon>
        <taxon>Agaricomycetidae</taxon>
        <taxon>Agaricales</taxon>
        <taxon>Marasmiineae</taxon>
        <taxon>Mycenaceae</taxon>
        <taxon>Mycena</taxon>
    </lineage>
</organism>
<comment type="caution">
    <text evidence="2">The sequence shown here is derived from an EMBL/GenBank/DDBJ whole genome shotgun (WGS) entry which is preliminary data.</text>
</comment>
<proteinExistence type="predicted"/>
<dbReference type="EMBL" id="JARJCN010000051">
    <property type="protein sequence ID" value="KAJ7081218.1"/>
    <property type="molecule type" value="Genomic_DNA"/>
</dbReference>
<keyword evidence="1" id="KW-0732">Signal</keyword>
<evidence type="ECO:0000313" key="2">
    <source>
        <dbReference type="EMBL" id="KAJ7081218.1"/>
    </source>
</evidence>
<feature type="signal peptide" evidence="1">
    <location>
        <begin position="1"/>
        <end position="20"/>
    </location>
</feature>
<keyword evidence="3" id="KW-1185">Reference proteome</keyword>
<protein>
    <submittedName>
        <fullName evidence="2">Uncharacterized protein</fullName>
    </submittedName>
</protein>
<accession>A0AAD6XMC4</accession>
<gene>
    <name evidence="2" type="ORF">B0H15DRAFT_953228</name>
</gene>
<evidence type="ECO:0000256" key="1">
    <source>
        <dbReference type="SAM" id="SignalP"/>
    </source>
</evidence>
<sequence length="88" mass="9529">MHFPRPLLALVLLAAPAARAAPSPGPSSSLTKRWCGFDRSCPCMFDPKLGCALQYDACGKHWYWPAQCTGCAPCLELCVDFLCEPPTA</sequence>
<dbReference type="AlphaFoldDB" id="A0AAD6XMC4"/>
<dbReference type="Proteomes" id="UP001222325">
    <property type="component" value="Unassembled WGS sequence"/>
</dbReference>
<evidence type="ECO:0000313" key="3">
    <source>
        <dbReference type="Proteomes" id="UP001222325"/>
    </source>
</evidence>
<feature type="chain" id="PRO_5041906164" evidence="1">
    <location>
        <begin position="21"/>
        <end position="88"/>
    </location>
</feature>
<reference evidence="2" key="1">
    <citation type="submission" date="2023-03" db="EMBL/GenBank/DDBJ databases">
        <title>Massive genome expansion in bonnet fungi (Mycena s.s.) driven by repeated elements and novel gene families across ecological guilds.</title>
        <authorList>
            <consortium name="Lawrence Berkeley National Laboratory"/>
            <person name="Harder C.B."/>
            <person name="Miyauchi S."/>
            <person name="Viragh M."/>
            <person name="Kuo A."/>
            <person name="Thoen E."/>
            <person name="Andreopoulos B."/>
            <person name="Lu D."/>
            <person name="Skrede I."/>
            <person name="Drula E."/>
            <person name="Henrissat B."/>
            <person name="Morin E."/>
            <person name="Kohler A."/>
            <person name="Barry K."/>
            <person name="LaButti K."/>
            <person name="Morin E."/>
            <person name="Salamov A."/>
            <person name="Lipzen A."/>
            <person name="Mereny Z."/>
            <person name="Hegedus B."/>
            <person name="Baldrian P."/>
            <person name="Stursova M."/>
            <person name="Weitz H."/>
            <person name="Taylor A."/>
            <person name="Grigoriev I.V."/>
            <person name="Nagy L.G."/>
            <person name="Martin F."/>
            <person name="Kauserud H."/>
        </authorList>
    </citation>
    <scope>NUCLEOTIDE SEQUENCE</scope>
    <source>
        <strain evidence="2">CBHHK173m</strain>
    </source>
</reference>
<name>A0AAD6XMC4_9AGAR</name>